<dbReference type="Gene3D" id="2.30.30.390">
    <property type="entry name" value="Hemimethylated DNA-binding domain"/>
    <property type="match status" value="1"/>
</dbReference>
<proteinExistence type="predicted"/>
<dbReference type="Proteomes" id="UP000504629">
    <property type="component" value="Unplaced"/>
</dbReference>
<name>A0A6J2KL57_BOMMA</name>
<dbReference type="SUPFAM" id="SSF141255">
    <property type="entry name" value="YccV-like"/>
    <property type="match status" value="1"/>
</dbReference>
<dbReference type="Gene3D" id="1.20.1280.50">
    <property type="match status" value="1"/>
</dbReference>
<dbReference type="SMART" id="SM00992">
    <property type="entry name" value="YccV-like"/>
    <property type="match status" value="1"/>
</dbReference>
<dbReference type="SMART" id="SM00256">
    <property type="entry name" value="FBOX"/>
    <property type="match status" value="1"/>
</dbReference>
<evidence type="ECO:0000313" key="2">
    <source>
        <dbReference type="Proteomes" id="UP000504629"/>
    </source>
</evidence>
<dbReference type="InterPro" id="IPR001810">
    <property type="entry name" value="F-box_dom"/>
</dbReference>
<dbReference type="SUPFAM" id="SSF81383">
    <property type="entry name" value="F-box domain"/>
    <property type="match status" value="1"/>
</dbReference>
<keyword evidence="2" id="KW-1185">Reference proteome</keyword>
<dbReference type="RefSeq" id="XP_028041677.1">
    <property type="nucleotide sequence ID" value="XM_028185876.1"/>
</dbReference>
<feature type="domain" description="F-box" evidence="1">
    <location>
        <begin position="4"/>
        <end position="51"/>
    </location>
</feature>
<sequence>MDEELSIYSLPAEVISIILKNNDCQEILNFSSTCKHFNELVNTDQQLWKEKLKELIPDAAFVVVESDCHDGDWLEEIKGFYYIKNYVFSELKTMSPTHYCKRDDLTKQDVRDFFNVAISTKMSLAYAINILQDFIKITSELADAYACKKPFTLTEMHYARILLRHLIHPFITSKWVQLEKKDQLDPEFVLNFFVQWVDIDKMHSDEDFAEKIQALVDKVEAILSDKKYSKSDLTQWKTLTAQEKCSQGLLTERQVLAAVSYVIYGQECIQVSATANLDTLDITKILLNKRGSVLAVACIYHAVAKRCGVACDVVAFPNHFFLEWRDTDGQEYKVDLENGELKSKRRCPFSASPTNQKNIRRYCPEKLLQQILSSYLNSMGVHDNWTTQNSLRLVDLLNPSQNLDNVNQSHLSYLRNEVDLVNYPELSYNALHCSHARLLSSLSYLANTIHITASDRYMFPHVVVKKRNSYIKYAVGMICTHKKHKYTGIIRGWDLIWAADWKEHGEALNRLEFGHNQPFYYLIIANQSSRYVAQENLSALTVPPRMPHLEDLIAREFTHFNGYAYEPNDEKRMEYPDDMHISNMFRSCVEVRYGEPNQDKKKLVQY</sequence>
<accession>A0A6J2KL57</accession>
<dbReference type="KEGG" id="bman:114251562"/>
<dbReference type="Pfam" id="PF12937">
    <property type="entry name" value="F-box-like"/>
    <property type="match status" value="1"/>
</dbReference>
<dbReference type="PROSITE" id="PS50181">
    <property type="entry name" value="FBOX"/>
    <property type="match status" value="1"/>
</dbReference>
<organism evidence="2 3">
    <name type="scientific">Bombyx mandarina</name>
    <name type="common">Wild silk moth</name>
    <name type="synonym">Wild silkworm</name>
    <dbReference type="NCBI Taxonomy" id="7092"/>
    <lineage>
        <taxon>Eukaryota</taxon>
        <taxon>Metazoa</taxon>
        <taxon>Ecdysozoa</taxon>
        <taxon>Arthropoda</taxon>
        <taxon>Hexapoda</taxon>
        <taxon>Insecta</taxon>
        <taxon>Pterygota</taxon>
        <taxon>Neoptera</taxon>
        <taxon>Endopterygota</taxon>
        <taxon>Lepidoptera</taxon>
        <taxon>Glossata</taxon>
        <taxon>Ditrysia</taxon>
        <taxon>Bombycoidea</taxon>
        <taxon>Bombycidae</taxon>
        <taxon>Bombycinae</taxon>
        <taxon>Bombyx</taxon>
    </lineage>
</organism>
<evidence type="ECO:0000313" key="3">
    <source>
        <dbReference type="RefSeq" id="XP_028041677.1"/>
    </source>
</evidence>
<protein>
    <submittedName>
        <fullName evidence="3">F-box only protein 21-like</fullName>
    </submittedName>
</protein>
<dbReference type="CDD" id="cd09917">
    <property type="entry name" value="F-box_SF"/>
    <property type="match status" value="1"/>
</dbReference>
<dbReference type="OrthoDB" id="28868at2759"/>
<dbReference type="PANTHER" id="PTHR31350:SF21">
    <property type="entry name" value="F-BOX ONLY PROTEIN 21"/>
    <property type="match status" value="1"/>
</dbReference>
<dbReference type="InterPro" id="IPR036047">
    <property type="entry name" value="F-box-like_dom_sf"/>
</dbReference>
<dbReference type="GeneID" id="114251562"/>
<dbReference type="Pfam" id="PF08755">
    <property type="entry name" value="YccV-like"/>
    <property type="match status" value="1"/>
</dbReference>
<dbReference type="InterPro" id="IPR011722">
    <property type="entry name" value="Hemimethylated_DNA-bd_dom"/>
</dbReference>
<dbReference type="InterPro" id="IPR036623">
    <property type="entry name" value="Hemimethylated_DNA-bd_sf"/>
</dbReference>
<dbReference type="InterPro" id="IPR032698">
    <property type="entry name" value="SirB1_N"/>
</dbReference>
<dbReference type="PANTHER" id="PTHR31350">
    <property type="entry name" value="SI:DKEY-261L7.2"/>
    <property type="match status" value="1"/>
</dbReference>
<dbReference type="AlphaFoldDB" id="A0A6J2KL57"/>
<dbReference type="GO" id="GO:0003677">
    <property type="term" value="F:DNA binding"/>
    <property type="evidence" value="ECO:0007669"/>
    <property type="project" value="InterPro"/>
</dbReference>
<dbReference type="NCBIfam" id="TIGR02097">
    <property type="entry name" value="yccV"/>
    <property type="match status" value="1"/>
</dbReference>
<evidence type="ECO:0000259" key="1">
    <source>
        <dbReference type="PROSITE" id="PS50181"/>
    </source>
</evidence>
<reference evidence="3" key="1">
    <citation type="submission" date="2025-08" db="UniProtKB">
        <authorList>
            <consortium name="RefSeq"/>
        </authorList>
    </citation>
    <scope>IDENTIFICATION</scope>
    <source>
        <tissue evidence="3">Silk gland</tissue>
    </source>
</reference>
<dbReference type="Pfam" id="PF13369">
    <property type="entry name" value="Transglut_core2"/>
    <property type="match status" value="1"/>
</dbReference>
<gene>
    <name evidence="3" type="primary">LOC114251562</name>
</gene>